<comment type="subunit">
    <text evidence="6">Homotetramer.</text>
</comment>
<keyword evidence="4 6" id="KW-0520">NAD</keyword>
<dbReference type="Gene3D" id="3.40.1190.20">
    <property type="match status" value="1"/>
</dbReference>
<dbReference type="InterPro" id="IPR000631">
    <property type="entry name" value="CARKD"/>
</dbReference>
<sequence>MEIRGLIDRGYVHTVIRKRPVDVHKGDCGKVLIVAGSREMAGAAIFASKAAIRCGSGLVKICTNKKIFLSLQTSVPEAICMEWGNTKDDLMQYDCIAIGPGMGVDRRSKNILKMILKDFDKTVVIDADGLNTIAKYDELQQLVRKTEASVIMTPHIGEAKRLLGNANIADLTRIEIASFLRKKYGCMIIVKGANTLVAVSDEDAYTNTTGNPGMATAGSGDVLTGIITSLAGQGLAPEDAAKAGVFVHGLSGDLAADKLGEYGLVASDIADYVPFALKELTE</sequence>
<dbReference type="PANTHER" id="PTHR12592">
    <property type="entry name" value="ATP-DEPENDENT (S)-NAD(P)H-HYDRATE DEHYDRATASE FAMILY MEMBER"/>
    <property type="match status" value="1"/>
</dbReference>
<dbReference type="GO" id="GO:0046496">
    <property type="term" value="P:nicotinamide nucleotide metabolic process"/>
    <property type="evidence" value="ECO:0007669"/>
    <property type="project" value="UniProtKB-UniRule"/>
</dbReference>
<accession>A0A415DYP4</accession>
<evidence type="ECO:0000256" key="3">
    <source>
        <dbReference type="ARBA" id="ARBA00022857"/>
    </source>
</evidence>
<dbReference type="PROSITE" id="PS01050">
    <property type="entry name" value="YJEF_C_2"/>
    <property type="match status" value="1"/>
</dbReference>
<comment type="caution">
    <text evidence="8">The sequence shown here is derived from an EMBL/GenBank/DDBJ whole genome shotgun (WGS) entry which is preliminary data.</text>
</comment>
<dbReference type="STRING" id="1776384.GCA_900086585_01782"/>
<evidence type="ECO:0000313" key="9">
    <source>
        <dbReference type="Proteomes" id="UP000284841"/>
    </source>
</evidence>
<comment type="cofactor">
    <cofactor evidence="6">
        <name>Mg(2+)</name>
        <dbReference type="ChEBI" id="CHEBI:18420"/>
    </cofactor>
</comment>
<feature type="binding site" evidence="6">
    <location>
        <begin position="191"/>
        <end position="195"/>
    </location>
    <ligand>
        <name>AMP</name>
        <dbReference type="ChEBI" id="CHEBI:456215"/>
    </ligand>
</feature>
<evidence type="ECO:0000256" key="1">
    <source>
        <dbReference type="ARBA" id="ARBA00022741"/>
    </source>
</evidence>
<feature type="binding site" evidence="6">
    <location>
        <position position="155"/>
    </location>
    <ligand>
        <name>(6S)-NADPHX</name>
        <dbReference type="ChEBI" id="CHEBI:64076"/>
    </ligand>
</feature>
<keyword evidence="2 6" id="KW-0067">ATP-binding</keyword>
<evidence type="ECO:0000256" key="5">
    <source>
        <dbReference type="ARBA" id="ARBA00023239"/>
    </source>
</evidence>
<evidence type="ECO:0000256" key="6">
    <source>
        <dbReference type="HAMAP-Rule" id="MF_01965"/>
    </source>
</evidence>
<dbReference type="HAMAP" id="MF_01965">
    <property type="entry name" value="NADHX_dehydratase"/>
    <property type="match status" value="1"/>
</dbReference>
<evidence type="ECO:0000313" key="8">
    <source>
        <dbReference type="EMBL" id="RHJ85975.1"/>
    </source>
</evidence>
<evidence type="ECO:0000259" key="7">
    <source>
        <dbReference type="PROSITE" id="PS51383"/>
    </source>
</evidence>
<dbReference type="Proteomes" id="UP000284841">
    <property type="component" value="Unassembled WGS sequence"/>
</dbReference>
<keyword evidence="9" id="KW-1185">Reference proteome</keyword>
<dbReference type="InterPro" id="IPR029056">
    <property type="entry name" value="Ribokinase-like"/>
</dbReference>
<dbReference type="NCBIfam" id="TIGR00196">
    <property type="entry name" value="yjeF_cterm"/>
    <property type="match status" value="1"/>
</dbReference>
<comment type="similarity">
    <text evidence="6">Belongs to the NnrD/CARKD family.</text>
</comment>
<feature type="binding site" evidence="6">
    <location>
        <position position="101"/>
    </location>
    <ligand>
        <name>(6S)-NADPHX</name>
        <dbReference type="ChEBI" id="CHEBI:64076"/>
    </ligand>
</feature>
<proteinExistence type="inferred from homology"/>
<comment type="catalytic activity">
    <reaction evidence="6">
        <text>(6S)-NADPHX + ADP = AMP + phosphate + NADPH + H(+)</text>
        <dbReference type="Rhea" id="RHEA:32235"/>
        <dbReference type="ChEBI" id="CHEBI:15378"/>
        <dbReference type="ChEBI" id="CHEBI:43474"/>
        <dbReference type="ChEBI" id="CHEBI:57783"/>
        <dbReference type="ChEBI" id="CHEBI:64076"/>
        <dbReference type="ChEBI" id="CHEBI:456215"/>
        <dbReference type="ChEBI" id="CHEBI:456216"/>
        <dbReference type="EC" id="4.2.1.136"/>
    </reaction>
</comment>
<dbReference type="OrthoDB" id="9806925at2"/>
<protein>
    <recommendedName>
        <fullName evidence="6">ADP-dependent (S)-NAD(P)H-hydrate dehydratase</fullName>
        <ecNumber evidence="6">4.2.1.136</ecNumber>
    </recommendedName>
    <alternativeName>
        <fullName evidence="6">ADP-dependent NAD(P)HX dehydratase</fullName>
    </alternativeName>
</protein>
<feature type="binding site" evidence="6">
    <location>
        <position position="221"/>
    </location>
    <ligand>
        <name>(6S)-NADPHX</name>
        <dbReference type="ChEBI" id="CHEBI:64076"/>
    </ligand>
</feature>
<gene>
    <name evidence="6" type="primary">nnrD</name>
    <name evidence="8" type="ORF">DW099_14125</name>
</gene>
<dbReference type="SUPFAM" id="SSF53613">
    <property type="entry name" value="Ribokinase-like"/>
    <property type="match status" value="1"/>
</dbReference>
<dbReference type="GO" id="GO:0005524">
    <property type="term" value="F:ATP binding"/>
    <property type="evidence" value="ECO:0007669"/>
    <property type="project" value="UniProtKB-KW"/>
</dbReference>
<reference evidence="8 9" key="1">
    <citation type="submission" date="2018-08" db="EMBL/GenBank/DDBJ databases">
        <title>A genome reference for cultivated species of the human gut microbiota.</title>
        <authorList>
            <person name="Zou Y."/>
            <person name="Xue W."/>
            <person name="Luo G."/>
        </authorList>
    </citation>
    <scope>NUCLEOTIDE SEQUENCE [LARGE SCALE GENOMIC DNA]</scope>
    <source>
        <strain evidence="8 9">AM07-24</strain>
    </source>
</reference>
<feature type="domain" description="YjeF C-terminal" evidence="7">
    <location>
        <begin position="8"/>
        <end position="280"/>
    </location>
</feature>
<feature type="binding site" evidence="6">
    <location>
        <position position="220"/>
    </location>
    <ligand>
        <name>AMP</name>
        <dbReference type="ChEBI" id="CHEBI:456215"/>
    </ligand>
</feature>
<dbReference type="EMBL" id="QRMS01000004">
    <property type="protein sequence ID" value="RHJ85975.1"/>
    <property type="molecule type" value="Genomic_DNA"/>
</dbReference>
<dbReference type="AlphaFoldDB" id="A0A415DYP4"/>
<dbReference type="InterPro" id="IPR017953">
    <property type="entry name" value="Carbohydrate_kinase_pred_CS"/>
</dbReference>
<comment type="catalytic activity">
    <reaction evidence="6">
        <text>(6S)-NADHX + ADP = AMP + phosphate + NADH + H(+)</text>
        <dbReference type="Rhea" id="RHEA:32223"/>
        <dbReference type="ChEBI" id="CHEBI:15378"/>
        <dbReference type="ChEBI" id="CHEBI:43474"/>
        <dbReference type="ChEBI" id="CHEBI:57945"/>
        <dbReference type="ChEBI" id="CHEBI:64074"/>
        <dbReference type="ChEBI" id="CHEBI:456215"/>
        <dbReference type="ChEBI" id="CHEBI:456216"/>
        <dbReference type="EC" id="4.2.1.136"/>
    </reaction>
</comment>
<dbReference type="GO" id="GO:0110051">
    <property type="term" value="P:metabolite repair"/>
    <property type="evidence" value="ECO:0007669"/>
    <property type="project" value="TreeGrafter"/>
</dbReference>
<dbReference type="GO" id="GO:0052855">
    <property type="term" value="F:ADP-dependent NAD(P)H-hydrate dehydratase activity"/>
    <property type="evidence" value="ECO:0007669"/>
    <property type="project" value="UniProtKB-UniRule"/>
</dbReference>
<dbReference type="PANTHER" id="PTHR12592:SF0">
    <property type="entry name" value="ATP-DEPENDENT (S)-NAD(P)H-HYDRATE DEHYDRATASE"/>
    <property type="match status" value="1"/>
</dbReference>
<keyword evidence="1 6" id="KW-0547">Nucleotide-binding</keyword>
<comment type="function">
    <text evidence="6">Catalyzes the dehydration of the S-form of NAD(P)HX at the expense of ADP, which is converted to AMP. Together with NAD(P)HX epimerase, which catalyzes the epimerization of the S- and R-forms, the enzyme allows the repair of both epimers of NAD(P)HX, a damaged form of NAD(P)H that is a result of enzymatic or heat-dependent hydration.</text>
</comment>
<keyword evidence="5 6" id="KW-0456">Lyase</keyword>
<evidence type="ECO:0000256" key="2">
    <source>
        <dbReference type="ARBA" id="ARBA00022840"/>
    </source>
</evidence>
<dbReference type="Pfam" id="PF01256">
    <property type="entry name" value="Carb_kinase"/>
    <property type="match status" value="1"/>
</dbReference>
<keyword evidence="3 6" id="KW-0521">NADP</keyword>
<dbReference type="CDD" id="cd01171">
    <property type="entry name" value="YXKO-related"/>
    <property type="match status" value="1"/>
</dbReference>
<name>A0A415DYP4_9FIRM</name>
<organism evidence="8 9">
    <name type="scientific">Emergencia timonensis</name>
    <dbReference type="NCBI Taxonomy" id="1776384"/>
    <lineage>
        <taxon>Bacteria</taxon>
        <taxon>Bacillati</taxon>
        <taxon>Bacillota</taxon>
        <taxon>Clostridia</taxon>
        <taxon>Peptostreptococcales</taxon>
        <taxon>Anaerovoracaceae</taxon>
        <taxon>Emergencia</taxon>
    </lineage>
</organism>
<dbReference type="EC" id="4.2.1.136" evidence="6"/>
<dbReference type="PROSITE" id="PS51383">
    <property type="entry name" value="YJEF_C_3"/>
    <property type="match status" value="1"/>
</dbReference>
<dbReference type="GO" id="GO:0052856">
    <property type="term" value="F:NAD(P)HX epimerase activity"/>
    <property type="evidence" value="ECO:0007669"/>
    <property type="project" value="TreeGrafter"/>
</dbReference>
<evidence type="ECO:0000256" key="4">
    <source>
        <dbReference type="ARBA" id="ARBA00023027"/>
    </source>
</evidence>
<dbReference type="RefSeq" id="WP_118336116.1">
    <property type="nucleotide sequence ID" value="NZ_AP025567.1"/>
</dbReference>
<feature type="binding site" evidence="6">
    <location>
        <position position="43"/>
    </location>
    <ligand>
        <name>(6S)-NADPHX</name>
        <dbReference type="ChEBI" id="CHEBI:64076"/>
    </ligand>
</feature>